<evidence type="ECO:0000313" key="2">
    <source>
        <dbReference type="Proteomes" id="UP000001188"/>
    </source>
</evidence>
<evidence type="ECO:0000313" key="1">
    <source>
        <dbReference type="EMBL" id="SMH63157.1"/>
    </source>
</evidence>
<dbReference type="AlphaFoldDB" id="A0A1X7QFT4"/>
<protein>
    <submittedName>
        <fullName evidence="1">Uncharacterized protein</fullName>
    </submittedName>
</protein>
<reference evidence="1 2" key="1">
    <citation type="journal article" date="2008" name="J. Biotechnol.">
        <title>The genome of Xanthomonas campestris pv. campestris B100 and its use for the reconstruction of metabolic pathways involved in xanthan biosynthesis.</title>
        <authorList>
            <person name="Vorholter F.J."/>
            <person name="Schneiker S."/>
            <person name="Goesmann A."/>
            <person name="Krause L."/>
            <person name="Bekel T."/>
            <person name="Kaiser O."/>
            <person name="Linke B."/>
            <person name="Patschkowski T."/>
            <person name="Ruckert C."/>
            <person name="Schmid J."/>
            <person name="Sidhu V.K."/>
            <person name="Sieber V."/>
            <person name="Tauch A."/>
            <person name="Watt S.A."/>
            <person name="Weisshaar B."/>
            <person name="Becker A."/>
            <person name="Niehaus K."/>
            <person name="Puhler A."/>
        </authorList>
    </citation>
    <scope>NUCLEOTIDE SEQUENCE [LARGE SCALE GENOMIC DNA]</scope>
    <source>
        <strain evidence="1 2">B100</strain>
    </source>
</reference>
<dbReference type="Proteomes" id="UP000001188">
    <property type="component" value="Chromosome"/>
</dbReference>
<sequence length="54" mass="5990">MSHSLCFLVFRHMYARVTTDATALLASVSAVEVFIGEVPLPCAMMAPHVRRERA</sequence>
<dbReference type="EMBL" id="AM920689">
    <property type="protein sequence ID" value="SMH63157.1"/>
    <property type="molecule type" value="Genomic_DNA"/>
</dbReference>
<gene>
    <name evidence="1" type="ORF">XCCB100_4492</name>
</gene>
<proteinExistence type="predicted"/>
<accession>A0A1X7QFT4</accession>
<organism evidence="1 2">
    <name type="scientific">Xanthomonas campestris pv. campestris (strain B100)</name>
    <dbReference type="NCBI Taxonomy" id="509169"/>
    <lineage>
        <taxon>Bacteria</taxon>
        <taxon>Pseudomonadati</taxon>
        <taxon>Pseudomonadota</taxon>
        <taxon>Gammaproteobacteria</taxon>
        <taxon>Lysobacterales</taxon>
        <taxon>Lysobacteraceae</taxon>
        <taxon>Xanthomonas</taxon>
    </lineage>
</organism>
<name>A0A1X7QFT4_XANCB</name>